<dbReference type="HOGENOM" id="CLU_3435362_0_0_1"/>
<name>T0LA06_COLGC</name>
<evidence type="ECO:0000313" key="2">
    <source>
        <dbReference type="Proteomes" id="UP000015530"/>
    </source>
</evidence>
<sequence length="14" mass="1654">MGHHCVNDRYTHSP</sequence>
<evidence type="ECO:0000313" key="1">
    <source>
        <dbReference type="EMBL" id="EQB48496.1"/>
    </source>
</evidence>
<accession>T0LA06</accession>
<organism evidence="1 2">
    <name type="scientific">Colletotrichum gloeosporioides (strain Cg-14)</name>
    <name type="common">Anthracnose fungus</name>
    <name type="synonym">Glomerella cingulata</name>
    <dbReference type="NCBI Taxonomy" id="1237896"/>
    <lineage>
        <taxon>Eukaryota</taxon>
        <taxon>Fungi</taxon>
        <taxon>Dikarya</taxon>
        <taxon>Ascomycota</taxon>
        <taxon>Pezizomycotina</taxon>
        <taxon>Sordariomycetes</taxon>
        <taxon>Hypocreomycetidae</taxon>
        <taxon>Glomerellales</taxon>
        <taxon>Glomerellaceae</taxon>
        <taxon>Colletotrichum</taxon>
        <taxon>Colletotrichum gloeosporioides species complex</taxon>
    </lineage>
</organism>
<proteinExistence type="predicted"/>
<comment type="caution">
    <text evidence="1">The sequence shown here is derived from an EMBL/GenBank/DDBJ whole genome shotgun (WGS) entry which is preliminary data.</text>
</comment>
<dbReference type="Proteomes" id="UP000015530">
    <property type="component" value="Unassembled WGS sequence"/>
</dbReference>
<reference evidence="2" key="1">
    <citation type="journal article" date="2013" name="Mol. Plant Microbe Interact.">
        <title>Global aspects of pacC regulation of pathogenicity genes in Colletotrichum gloeosporioides as revealed by transcriptome analysis.</title>
        <authorList>
            <person name="Alkan N."/>
            <person name="Meng X."/>
            <person name="Friedlander G."/>
            <person name="Reuveni E."/>
            <person name="Sukno S."/>
            <person name="Sherman A."/>
            <person name="Thon M."/>
            <person name="Fluhr R."/>
            <person name="Prusky D."/>
        </authorList>
    </citation>
    <scope>NUCLEOTIDE SEQUENCE [LARGE SCALE GENOMIC DNA]</scope>
    <source>
        <strain evidence="2">Cg-14</strain>
    </source>
</reference>
<protein>
    <submittedName>
        <fullName evidence="1">Uncharacterized protein</fullName>
    </submittedName>
</protein>
<dbReference type="EMBL" id="AMYD01002603">
    <property type="protein sequence ID" value="EQB48496.1"/>
    <property type="molecule type" value="Genomic_DNA"/>
</dbReference>
<gene>
    <name evidence="1" type="ORF">CGLO_12269</name>
</gene>